<gene>
    <name evidence="1" type="ORF">EVAR_93939_1</name>
</gene>
<accession>A0A4C1TP64</accession>
<protein>
    <submittedName>
        <fullName evidence="1">Uncharacterized protein</fullName>
    </submittedName>
</protein>
<keyword evidence="2" id="KW-1185">Reference proteome</keyword>
<evidence type="ECO:0000313" key="2">
    <source>
        <dbReference type="Proteomes" id="UP000299102"/>
    </source>
</evidence>
<evidence type="ECO:0000313" key="1">
    <source>
        <dbReference type="EMBL" id="GBP15755.1"/>
    </source>
</evidence>
<proteinExistence type="predicted"/>
<dbReference type="AlphaFoldDB" id="A0A4C1TP64"/>
<dbReference type="EMBL" id="BGZK01000074">
    <property type="protein sequence ID" value="GBP15755.1"/>
    <property type="molecule type" value="Genomic_DNA"/>
</dbReference>
<sequence>MKLTDVHIHAQVSYKASTTEAPPTLLANRHLKNESKIELMYRKFLFFANTLALGTRHSVGVNTVNAAEMCNRKLEEACAIRFTSDCSVRPPVSASAATCQRARTFSAGIKYEGKLVLNRRSQSDQYRL</sequence>
<organism evidence="1 2">
    <name type="scientific">Eumeta variegata</name>
    <name type="common">Bagworm moth</name>
    <name type="synonym">Eumeta japonica</name>
    <dbReference type="NCBI Taxonomy" id="151549"/>
    <lineage>
        <taxon>Eukaryota</taxon>
        <taxon>Metazoa</taxon>
        <taxon>Ecdysozoa</taxon>
        <taxon>Arthropoda</taxon>
        <taxon>Hexapoda</taxon>
        <taxon>Insecta</taxon>
        <taxon>Pterygota</taxon>
        <taxon>Neoptera</taxon>
        <taxon>Endopterygota</taxon>
        <taxon>Lepidoptera</taxon>
        <taxon>Glossata</taxon>
        <taxon>Ditrysia</taxon>
        <taxon>Tineoidea</taxon>
        <taxon>Psychidae</taxon>
        <taxon>Oiketicinae</taxon>
        <taxon>Eumeta</taxon>
    </lineage>
</organism>
<comment type="caution">
    <text evidence="1">The sequence shown here is derived from an EMBL/GenBank/DDBJ whole genome shotgun (WGS) entry which is preliminary data.</text>
</comment>
<dbReference type="Proteomes" id="UP000299102">
    <property type="component" value="Unassembled WGS sequence"/>
</dbReference>
<name>A0A4C1TP64_EUMVA</name>
<reference evidence="1 2" key="1">
    <citation type="journal article" date="2019" name="Commun. Biol.">
        <title>The bagworm genome reveals a unique fibroin gene that provides high tensile strength.</title>
        <authorList>
            <person name="Kono N."/>
            <person name="Nakamura H."/>
            <person name="Ohtoshi R."/>
            <person name="Tomita M."/>
            <person name="Numata K."/>
            <person name="Arakawa K."/>
        </authorList>
    </citation>
    <scope>NUCLEOTIDE SEQUENCE [LARGE SCALE GENOMIC DNA]</scope>
</reference>